<evidence type="ECO:0000256" key="5">
    <source>
        <dbReference type="SAM" id="MobiDB-lite"/>
    </source>
</evidence>
<reference evidence="9 10" key="1">
    <citation type="submission" date="2016-01" db="EMBL/GenBank/DDBJ databases">
        <title>Genome sequence of Thermus parvatiensis, a thermophile isolated from a hot water spring.</title>
        <authorList>
            <person name="Tripathi C."/>
            <person name="Lal R."/>
        </authorList>
    </citation>
    <scope>NUCLEOTIDE SEQUENCE [LARGE SCALE GENOMIC DNA]</scope>
    <source>
        <strain evidence="9 10">RL</strain>
    </source>
</reference>
<evidence type="ECO:0000313" key="10">
    <source>
        <dbReference type="Proteomes" id="UP000061630"/>
    </source>
</evidence>
<feature type="coiled-coil region" evidence="4">
    <location>
        <begin position="96"/>
        <end position="235"/>
    </location>
</feature>
<dbReference type="PANTHER" id="PTHR32347:SF14">
    <property type="entry name" value="EFFLUX SYSTEM COMPONENT YKNX-RELATED"/>
    <property type="match status" value="1"/>
</dbReference>
<feature type="region of interest" description="Disordered" evidence="5">
    <location>
        <begin position="397"/>
        <end position="437"/>
    </location>
</feature>
<dbReference type="InterPro" id="IPR058625">
    <property type="entry name" value="MdtA-like_BSH"/>
</dbReference>
<dbReference type="EMBL" id="CP014141">
    <property type="protein sequence ID" value="AMA75623.1"/>
    <property type="molecule type" value="Genomic_DNA"/>
</dbReference>
<dbReference type="SUPFAM" id="SSF111369">
    <property type="entry name" value="HlyD-like secretion proteins"/>
    <property type="match status" value="2"/>
</dbReference>
<feature type="domain" description="Multidrug resistance protein MdtA-like barrel-sandwich hybrid" evidence="6">
    <location>
        <begin position="60"/>
        <end position="255"/>
    </location>
</feature>
<dbReference type="Gene3D" id="2.40.30.170">
    <property type="match status" value="1"/>
</dbReference>
<dbReference type="Proteomes" id="UP000061630">
    <property type="component" value="Chromosome"/>
</dbReference>
<evidence type="ECO:0000259" key="7">
    <source>
        <dbReference type="Pfam" id="PF25954"/>
    </source>
</evidence>
<evidence type="ECO:0000256" key="3">
    <source>
        <dbReference type="ARBA" id="ARBA00023054"/>
    </source>
</evidence>
<evidence type="ECO:0000259" key="6">
    <source>
        <dbReference type="Pfam" id="PF25917"/>
    </source>
</evidence>
<evidence type="ECO:0000313" key="9">
    <source>
        <dbReference type="EMBL" id="AMA75623.1"/>
    </source>
</evidence>
<feature type="domain" description="Multidrug resistance protein MdtA-like C-terminal permuted SH3" evidence="8">
    <location>
        <begin position="349"/>
        <end position="405"/>
    </location>
</feature>
<evidence type="ECO:0000256" key="2">
    <source>
        <dbReference type="ARBA" id="ARBA00009477"/>
    </source>
</evidence>
<dbReference type="InterPro" id="IPR006143">
    <property type="entry name" value="RND_pump_MFP"/>
</dbReference>
<dbReference type="RefSeq" id="WP_060384453.1">
    <property type="nucleotide sequence ID" value="NZ_CP014141.1"/>
</dbReference>
<evidence type="ECO:0000259" key="8">
    <source>
        <dbReference type="Pfam" id="PF25967"/>
    </source>
</evidence>
<dbReference type="InterPro" id="IPR058627">
    <property type="entry name" value="MdtA-like_C"/>
</dbReference>
<evidence type="ECO:0000256" key="4">
    <source>
        <dbReference type="SAM" id="Coils"/>
    </source>
</evidence>
<accession>A0A109QF73</accession>
<dbReference type="InterPro" id="IPR050465">
    <property type="entry name" value="UPF0194_transport"/>
</dbReference>
<dbReference type="Gene3D" id="1.10.287.470">
    <property type="entry name" value="Helix hairpin bin"/>
    <property type="match status" value="1"/>
</dbReference>
<sequence length="437" mass="46325">MRARRLLWIPLLAVLVALGFFLLRPKPEESQATGFQVVEATRGDLRVTVSGYGWLSPWETLEVRPEITGTLVWLAEEGQEVQEGEVVARLDPTPFARALAEAEAEVRRQEANLENARLEGQSALASLTASVKSAEIAYANAKQDLETARQNLEATRLVYEAGGASRQDLLAAEAAYAAAERALENAGAALAAQRKALNLREAQLAKELEALQEALRQAQLTLASAREDLEAVEVKAPFSGVVLSQEASLGAQVSPETALLTLGDLSAFRLVLQVDETEIGEVQVGQKVAVTLDGLPGETLEGEVVAKSPKAELVNNIPVFEVTVRLPADPRLRPGMSADGEIVVQEAKDVILLPKGAVRRGPRGASVTVLRPDGSTETVPVRLGLEDSTRVAVLEGLQEGDQVVLPQGTGGSRGTGSPGPARPGPTTPIPFGPPPGR</sequence>
<keyword evidence="3 4" id="KW-0175">Coiled coil</keyword>
<dbReference type="Gene3D" id="2.40.50.100">
    <property type="match status" value="1"/>
</dbReference>
<dbReference type="GO" id="GO:0016020">
    <property type="term" value="C:membrane"/>
    <property type="evidence" value="ECO:0007669"/>
    <property type="project" value="InterPro"/>
</dbReference>
<feature type="compositionally biased region" description="Pro residues" evidence="5">
    <location>
        <begin position="420"/>
        <end position="437"/>
    </location>
</feature>
<dbReference type="Gene3D" id="2.40.420.20">
    <property type="match status" value="1"/>
</dbReference>
<protein>
    <submittedName>
        <fullName evidence="9">Efflux transporter periplasmic adaptor subunit</fullName>
    </submittedName>
</protein>
<dbReference type="Pfam" id="PF25954">
    <property type="entry name" value="Beta-barrel_RND_2"/>
    <property type="match status" value="1"/>
</dbReference>
<dbReference type="KEGG" id="tpar:AV541_05650"/>
<comment type="subcellular location">
    <subcellularLocation>
        <location evidence="1">Cell envelope</location>
    </subcellularLocation>
</comment>
<dbReference type="AlphaFoldDB" id="A0A109QF73"/>
<organism evidence="9 10">
    <name type="scientific">Thermus parvatiensis</name>
    <dbReference type="NCBI Taxonomy" id="456163"/>
    <lineage>
        <taxon>Bacteria</taxon>
        <taxon>Thermotogati</taxon>
        <taxon>Deinococcota</taxon>
        <taxon>Deinococci</taxon>
        <taxon>Thermales</taxon>
        <taxon>Thermaceae</taxon>
        <taxon>Thermus</taxon>
    </lineage>
</organism>
<feature type="compositionally biased region" description="Gly residues" evidence="5">
    <location>
        <begin position="408"/>
        <end position="417"/>
    </location>
</feature>
<proteinExistence type="inferred from homology"/>
<feature type="domain" description="CusB-like beta-barrel" evidence="7">
    <location>
        <begin position="271"/>
        <end position="340"/>
    </location>
</feature>
<dbReference type="Pfam" id="PF25917">
    <property type="entry name" value="BSH_RND"/>
    <property type="match status" value="1"/>
</dbReference>
<gene>
    <name evidence="9" type="ORF">AV541_05650</name>
</gene>
<dbReference type="InterPro" id="IPR058792">
    <property type="entry name" value="Beta-barrel_RND_2"/>
</dbReference>
<dbReference type="GO" id="GO:0015562">
    <property type="term" value="F:efflux transmembrane transporter activity"/>
    <property type="evidence" value="ECO:0007669"/>
    <property type="project" value="InterPro"/>
</dbReference>
<evidence type="ECO:0000256" key="1">
    <source>
        <dbReference type="ARBA" id="ARBA00004196"/>
    </source>
</evidence>
<dbReference type="Pfam" id="PF25967">
    <property type="entry name" value="RND-MFP_C"/>
    <property type="match status" value="1"/>
</dbReference>
<dbReference type="GO" id="GO:0030313">
    <property type="term" value="C:cell envelope"/>
    <property type="evidence" value="ECO:0007669"/>
    <property type="project" value="UniProtKB-SubCell"/>
</dbReference>
<name>A0A109QF73_9DEIN</name>
<comment type="similarity">
    <text evidence="2">Belongs to the membrane fusion protein (MFP) (TC 8.A.1) family.</text>
</comment>
<dbReference type="NCBIfam" id="TIGR01730">
    <property type="entry name" value="RND_mfp"/>
    <property type="match status" value="1"/>
</dbReference>
<dbReference type="PANTHER" id="PTHR32347">
    <property type="entry name" value="EFFLUX SYSTEM COMPONENT YKNX-RELATED"/>
    <property type="match status" value="1"/>
</dbReference>